<evidence type="ECO:0000256" key="1">
    <source>
        <dbReference type="ARBA" id="ARBA00023015"/>
    </source>
</evidence>
<dbReference type="InterPro" id="IPR001647">
    <property type="entry name" value="HTH_TetR"/>
</dbReference>
<dbReference type="Pfam" id="PF00440">
    <property type="entry name" value="TetR_N"/>
    <property type="match status" value="1"/>
</dbReference>
<keyword evidence="7" id="KW-1185">Reference proteome</keyword>
<dbReference type="SUPFAM" id="SSF46689">
    <property type="entry name" value="Homeodomain-like"/>
    <property type="match status" value="1"/>
</dbReference>
<evidence type="ECO:0000256" key="3">
    <source>
        <dbReference type="ARBA" id="ARBA00023163"/>
    </source>
</evidence>
<dbReference type="InterPro" id="IPR050109">
    <property type="entry name" value="HTH-type_TetR-like_transc_reg"/>
</dbReference>
<sequence>MSRSTKKEKFFEESLKLIHEKGYKATTMRDIAEKLNFKVANVYNYIDSKQALLETYLFDISNEFLESIELIMESSYAPEEKLRLIISVHVQMISKKPYELSLLVNEWRNLDEPKRGELIYLKMKYNKKVREIIIAGMEQGKFRTMDPDIATLSFLSTLRWLYDKFTDKSDEHSKANRIEIEKQLTDFIFLGLGNR</sequence>
<comment type="caution">
    <text evidence="6">The sequence shown here is derived from an EMBL/GenBank/DDBJ whole genome shotgun (WGS) entry which is preliminary data.</text>
</comment>
<dbReference type="EMBL" id="JBEWYP010000008">
    <property type="protein sequence ID" value="MET7030436.1"/>
    <property type="molecule type" value="Genomic_DNA"/>
</dbReference>
<protein>
    <submittedName>
        <fullName evidence="6">TetR family transcriptional regulator</fullName>
    </submittedName>
</protein>
<organism evidence="6 7">
    <name type="scientific">Sediminicola luteus</name>
    <dbReference type="NCBI Taxonomy" id="319238"/>
    <lineage>
        <taxon>Bacteria</taxon>
        <taxon>Pseudomonadati</taxon>
        <taxon>Bacteroidota</taxon>
        <taxon>Flavobacteriia</taxon>
        <taxon>Flavobacteriales</taxon>
        <taxon>Flavobacteriaceae</taxon>
        <taxon>Sediminicola</taxon>
    </lineage>
</organism>
<gene>
    <name evidence="6" type="ORF">ABXZ32_13590</name>
</gene>
<dbReference type="SUPFAM" id="SSF48498">
    <property type="entry name" value="Tetracyclin repressor-like, C-terminal domain"/>
    <property type="match status" value="1"/>
</dbReference>
<reference evidence="6 7" key="1">
    <citation type="submission" date="2024-07" db="EMBL/GenBank/DDBJ databases">
        <title>The genome sequence of type strain Sediminicola luteus GDMCC 1.2596T.</title>
        <authorList>
            <person name="Liu Y."/>
        </authorList>
    </citation>
    <scope>NUCLEOTIDE SEQUENCE [LARGE SCALE GENOMIC DNA]</scope>
    <source>
        <strain evidence="6 7">GDMCC 1.2596</strain>
    </source>
</reference>
<dbReference type="Pfam" id="PF17932">
    <property type="entry name" value="TetR_C_24"/>
    <property type="match status" value="1"/>
</dbReference>
<feature type="DNA-binding region" description="H-T-H motif" evidence="4">
    <location>
        <begin position="27"/>
        <end position="46"/>
    </location>
</feature>
<dbReference type="Proteomes" id="UP001549773">
    <property type="component" value="Unassembled WGS sequence"/>
</dbReference>
<dbReference type="InterPro" id="IPR041490">
    <property type="entry name" value="KstR2_TetR_C"/>
</dbReference>
<name>A0ABV2TYS5_9FLAO</name>
<evidence type="ECO:0000313" key="7">
    <source>
        <dbReference type="Proteomes" id="UP001549773"/>
    </source>
</evidence>
<evidence type="ECO:0000259" key="5">
    <source>
        <dbReference type="PROSITE" id="PS50977"/>
    </source>
</evidence>
<evidence type="ECO:0000313" key="6">
    <source>
        <dbReference type="EMBL" id="MET7030436.1"/>
    </source>
</evidence>
<dbReference type="Gene3D" id="1.10.10.60">
    <property type="entry name" value="Homeodomain-like"/>
    <property type="match status" value="1"/>
</dbReference>
<dbReference type="PANTHER" id="PTHR30055">
    <property type="entry name" value="HTH-TYPE TRANSCRIPTIONAL REGULATOR RUTR"/>
    <property type="match status" value="1"/>
</dbReference>
<dbReference type="Gene3D" id="1.10.357.10">
    <property type="entry name" value="Tetracycline Repressor, domain 2"/>
    <property type="match status" value="1"/>
</dbReference>
<keyword evidence="1" id="KW-0805">Transcription regulation</keyword>
<dbReference type="InterPro" id="IPR036271">
    <property type="entry name" value="Tet_transcr_reg_TetR-rel_C_sf"/>
</dbReference>
<dbReference type="RefSeq" id="WP_354619232.1">
    <property type="nucleotide sequence ID" value="NZ_JBEWYP010000008.1"/>
</dbReference>
<keyword evidence="2 4" id="KW-0238">DNA-binding</keyword>
<accession>A0ABV2TYS5</accession>
<evidence type="ECO:0000256" key="2">
    <source>
        <dbReference type="ARBA" id="ARBA00023125"/>
    </source>
</evidence>
<evidence type="ECO:0000256" key="4">
    <source>
        <dbReference type="PROSITE-ProRule" id="PRU00335"/>
    </source>
</evidence>
<dbReference type="PANTHER" id="PTHR30055:SF234">
    <property type="entry name" value="HTH-TYPE TRANSCRIPTIONAL REGULATOR BETI"/>
    <property type="match status" value="1"/>
</dbReference>
<proteinExistence type="predicted"/>
<keyword evidence="3" id="KW-0804">Transcription</keyword>
<dbReference type="PROSITE" id="PS50977">
    <property type="entry name" value="HTH_TETR_2"/>
    <property type="match status" value="1"/>
</dbReference>
<feature type="domain" description="HTH tetR-type" evidence="5">
    <location>
        <begin position="4"/>
        <end position="64"/>
    </location>
</feature>
<dbReference type="InterPro" id="IPR009057">
    <property type="entry name" value="Homeodomain-like_sf"/>
</dbReference>